<dbReference type="Pfam" id="PF03030">
    <property type="entry name" value="H_PPase"/>
    <property type="match status" value="1"/>
</dbReference>
<comment type="subcellular location">
    <subcellularLocation>
        <location evidence="1">Endomembrane system</location>
        <topology evidence="1">Multi-pass membrane protein</topology>
    </subcellularLocation>
</comment>
<organism evidence="11 12">
    <name type="scientific">Malus baccata</name>
    <name type="common">Siberian crab apple</name>
    <name type="synonym">Pyrus baccata</name>
    <dbReference type="NCBI Taxonomy" id="106549"/>
    <lineage>
        <taxon>Eukaryota</taxon>
        <taxon>Viridiplantae</taxon>
        <taxon>Streptophyta</taxon>
        <taxon>Embryophyta</taxon>
        <taxon>Tracheophyta</taxon>
        <taxon>Spermatophyta</taxon>
        <taxon>Magnoliopsida</taxon>
        <taxon>eudicotyledons</taxon>
        <taxon>Gunneridae</taxon>
        <taxon>Pentapetalae</taxon>
        <taxon>rosids</taxon>
        <taxon>fabids</taxon>
        <taxon>Rosales</taxon>
        <taxon>Rosaceae</taxon>
        <taxon>Amygdaloideae</taxon>
        <taxon>Maleae</taxon>
        <taxon>Malus</taxon>
    </lineage>
</organism>
<keyword evidence="5" id="KW-0460">Magnesium</keyword>
<keyword evidence="3" id="KW-0813">Transport</keyword>
<evidence type="ECO:0000256" key="9">
    <source>
        <dbReference type="ARBA" id="ARBA00023136"/>
    </source>
</evidence>
<evidence type="ECO:0000256" key="4">
    <source>
        <dbReference type="ARBA" id="ARBA00022692"/>
    </source>
</evidence>
<dbReference type="GO" id="GO:0004427">
    <property type="term" value="F:inorganic diphosphate phosphatase activity"/>
    <property type="evidence" value="ECO:0007669"/>
    <property type="project" value="InterPro"/>
</dbReference>
<dbReference type="GO" id="GO:0016020">
    <property type="term" value="C:membrane"/>
    <property type="evidence" value="ECO:0007669"/>
    <property type="project" value="InterPro"/>
</dbReference>
<dbReference type="AlphaFoldDB" id="A0A540N6K5"/>
<dbReference type="Proteomes" id="UP000315295">
    <property type="component" value="Unassembled WGS sequence"/>
</dbReference>
<evidence type="ECO:0000256" key="3">
    <source>
        <dbReference type="ARBA" id="ARBA00022448"/>
    </source>
</evidence>
<evidence type="ECO:0000313" key="12">
    <source>
        <dbReference type="Proteomes" id="UP000315295"/>
    </source>
</evidence>
<accession>A0A540N6K5</accession>
<gene>
    <name evidence="11" type="ORF">C1H46_007742</name>
</gene>
<comment type="caution">
    <text evidence="11">The sequence shown here is derived from an EMBL/GenBank/DDBJ whole genome shotgun (WGS) entry which is preliminary data.</text>
</comment>
<keyword evidence="7" id="KW-1133">Transmembrane helix</keyword>
<protein>
    <recommendedName>
        <fullName evidence="2">H(+)-exporting diphosphatase</fullName>
        <ecNumber evidence="2">7.1.3.1</ecNumber>
    </recommendedName>
</protein>
<reference evidence="11 12" key="1">
    <citation type="journal article" date="2019" name="G3 (Bethesda)">
        <title>Sequencing of a Wild Apple (Malus baccata) Genome Unravels the Differences Between Cultivated and Wild Apple Species Regarding Disease Resistance and Cold Tolerance.</title>
        <authorList>
            <person name="Chen X."/>
        </authorList>
    </citation>
    <scope>NUCLEOTIDE SEQUENCE [LARGE SCALE GENOMIC DNA]</scope>
    <source>
        <strain evidence="12">cv. Shandingzi</strain>
        <tissue evidence="11">Leaves</tissue>
    </source>
</reference>
<feature type="region of interest" description="Disordered" evidence="10">
    <location>
        <begin position="29"/>
        <end position="50"/>
    </location>
</feature>
<evidence type="ECO:0000256" key="10">
    <source>
        <dbReference type="SAM" id="MobiDB-lite"/>
    </source>
</evidence>
<evidence type="ECO:0000313" key="11">
    <source>
        <dbReference type="EMBL" id="TQE06676.1"/>
    </source>
</evidence>
<keyword evidence="6" id="KW-1278">Translocase</keyword>
<dbReference type="GO" id="GO:0009678">
    <property type="term" value="F:diphosphate hydrolysis-driven proton transmembrane transporter activity"/>
    <property type="evidence" value="ECO:0007669"/>
    <property type="project" value="UniProtKB-EC"/>
</dbReference>
<keyword evidence="12" id="KW-1185">Reference proteome</keyword>
<sequence>MAISASKTGDAWDNTKKYIEAGALEHARSLEPKGADPHKAAMIGDTIEDPLKNTSGPSLNILIKLKAVDSMPQHQQ</sequence>
<dbReference type="EC" id="7.1.3.1" evidence="2"/>
<evidence type="ECO:0000256" key="2">
    <source>
        <dbReference type="ARBA" id="ARBA00013242"/>
    </source>
</evidence>
<keyword evidence="8" id="KW-0406">Ion transport</keyword>
<name>A0A540N6K5_MALBA</name>
<feature type="compositionally biased region" description="Basic and acidic residues" evidence="10">
    <location>
        <begin position="29"/>
        <end position="39"/>
    </location>
</feature>
<dbReference type="PANTHER" id="PTHR31998">
    <property type="entry name" value="K(+)-INSENSITIVE PYROPHOSPHATE-ENERGIZED PROTON PUMP"/>
    <property type="match status" value="1"/>
</dbReference>
<keyword evidence="9" id="KW-0472">Membrane</keyword>
<dbReference type="EMBL" id="VIEB01000100">
    <property type="protein sequence ID" value="TQE06676.1"/>
    <property type="molecule type" value="Genomic_DNA"/>
</dbReference>
<evidence type="ECO:0000256" key="6">
    <source>
        <dbReference type="ARBA" id="ARBA00022967"/>
    </source>
</evidence>
<evidence type="ECO:0000256" key="8">
    <source>
        <dbReference type="ARBA" id="ARBA00023065"/>
    </source>
</evidence>
<evidence type="ECO:0000256" key="1">
    <source>
        <dbReference type="ARBA" id="ARBA00004127"/>
    </source>
</evidence>
<dbReference type="GO" id="GO:0012505">
    <property type="term" value="C:endomembrane system"/>
    <property type="evidence" value="ECO:0007669"/>
    <property type="project" value="UniProtKB-SubCell"/>
</dbReference>
<evidence type="ECO:0000256" key="7">
    <source>
        <dbReference type="ARBA" id="ARBA00022989"/>
    </source>
</evidence>
<dbReference type="InterPro" id="IPR004131">
    <property type="entry name" value="PPase-energised_H-pump"/>
</dbReference>
<keyword evidence="4" id="KW-0812">Transmembrane</keyword>
<proteinExistence type="predicted"/>
<dbReference type="STRING" id="106549.A0A540N6K5"/>
<evidence type="ECO:0000256" key="5">
    <source>
        <dbReference type="ARBA" id="ARBA00022842"/>
    </source>
</evidence>